<feature type="transmembrane region" description="Helical" evidence="6">
    <location>
        <begin position="252"/>
        <end position="274"/>
    </location>
</feature>
<feature type="transmembrane region" description="Helical" evidence="6">
    <location>
        <begin position="51"/>
        <end position="71"/>
    </location>
</feature>
<evidence type="ECO:0000259" key="7">
    <source>
        <dbReference type="Pfam" id="PF00892"/>
    </source>
</evidence>
<organism evidence="8">
    <name type="scientific">marine sediment metagenome</name>
    <dbReference type="NCBI Taxonomy" id="412755"/>
    <lineage>
        <taxon>unclassified sequences</taxon>
        <taxon>metagenomes</taxon>
        <taxon>ecological metagenomes</taxon>
    </lineage>
</organism>
<sequence length="316" mass="33820">MSRNTATAQRYSWGLGYLLLGFTALAWGLNFPILKLGLENSPPLLFTSMRMALGALTMFVVAASMGILRLPPRADWPVLFSVGILQNMAFISLVTLGLQFLPAGRAAILAYTTPIWVVPAAALFLGERFTLPRAIGVGLGLCGLITVFNPLSISWDNAEVFIGGGLIMLATLVWTIGLVHVRKHHWHGDVLSLIPWQILISVLVLTPIALCFEDPAAIIWEPTFAWQLLFSGAVASGLCVAAQVTAIRSLPAVSLSLSSAAVPAVGLITASLFLHEQPTSSDLSGFALIATGILVVGLADRRQALRTRREMASPRT</sequence>
<keyword evidence="3 6" id="KW-0812">Transmembrane</keyword>
<dbReference type="AlphaFoldDB" id="A0A0F9XWD8"/>
<dbReference type="EMBL" id="LAZR01000025">
    <property type="protein sequence ID" value="KKO03697.1"/>
    <property type="molecule type" value="Genomic_DNA"/>
</dbReference>
<accession>A0A0F9XWD8</accession>
<feature type="transmembrane region" description="Helical" evidence="6">
    <location>
        <begin position="224"/>
        <end position="245"/>
    </location>
</feature>
<dbReference type="Pfam" id="PF00892">
    <property type="entry name" value="EamA"/>
    <property type="match status" value="2"/>
</dbReference>
<dbReference type="PANTHER" id="PTHR32322:SF18">
    <property type="entry name" value="S-ADENOSYLMETHIONINE_S-ADENOSYLHOMOCYSTEINE TRANSPORTER"/>
    <property type="match status" value="1"/>
</dbReference>
<feature type="transmembrane region" description="Helical" evidence="6">
    <location>
        <begin position="137"/>
        <end position="155"/>
    </location>
</feature>
<name>A0A0F9XWD8_9ZZZZ</name>
<keyword evidence="5 6" id="KW-0472">Membrane</keyword>
<comment type="caution">
    <text evidence="8">The sequence shown here is derived from an EMBL/GenBank/DDBJ whole genome shotgun (WGS) entry which is preliminary data.</text>
</comment>
<gene>
    <name evidence="8" type="ORF">LCGC14_0091240</name>
</gene>
<dbReference type="SUPFAM" id="SSF103481">
    <property type="entry name" value="Multidrug resistance efflux transporter EmrE"/>
    <property type="match status" value="2"/>
</dbReference>
<evidence type="ECO:0000256" key="6">
    <source>
        <dbReference type="SAM" id="Phobius"/>
    </source>
</evidence>
<feature type="transmembrane region" description="Helical" evidence="6">
    <location>
        <begin position="12"/>
        <end position="31"/>
    </location>
</feature>
<evidence type="ECO:0000256" key="3">
    <source>
        <dbReference type="ARBA" id="ARBA00022692"/>
    </source>
</evidence>
<evidence type="ECO:0000256" key="5">
    <source>
        <dbReference type="ARBA" id="ARBA00023136"/>
    </source>
</evidence>
<dbReference type="InterPro" id="IPR000620">
    <property type="entry name" value="EamA_dom"/>
</dbReference>
<protein>
    <recommendedName>
        <fullName evidence="7">EamA domain-containing protein</fullName>
    </recommendedName>
</protein>
<feature type="domain" description="EamA" evidence="7">
    <location>
        <begin position="164"/>
        <end position="296"/>
    </location>
</feature>
<reference evidence="8" key="1">
    <citation type="journal article" date="2015" name="Nature">
        <title>Complex archaea that bridge the gap between prokaryotes and eukaryotes.</title>
        <authorList>
            <person name="Spang A."/>
            <person name="Saw J.H."/>
            <person name="Jorgensen S.L."/>
            <person name="Zaremba-Niedzwiedzka K."/>
            <person name="Martijn J."/>
            <person name="Lind A.E."/>
            <person name="van Eijk R."/>
            <person name="Schleper C."/>
            <person name="Guy L."/>
            <person name="Ettema T.J."/>
        </authorList>
    </citation>
    <scope>NUCLEOTIDE SEQUENCE</scope>
</reference>
<evidence type="ECO:0000256" key="2">
    <source>
        <dbReference type="ARBA" id="ARBA00022475"/>
    </source>
</evidence>
<proteinExistence type="predicted"/>
<evidence type="ECO:0000256" key="4">
    <source>
        <dbReference type="ARBA" id="ARBA00022989"/>
    </source>
</evidence>
<keyword evidence="2" id="KW-1003">Cell membrane</keyword>
<dbReference type="PANTHER" id="PTHR32322">
    <property type="entry name" value="INNER MEMBRANE TRANSPORTER"/>
    <property type="match status" value="1"/>
</dbReference>
<comment type="subcellular location">
    <subcellularLocation>
        <location evidence="1">Cell membrane</location>
        <topology evidence="1">Multi-pass membrane protein</topology>
    </subcellularLocation>
</comment>
<feature type="transmembrane region" description="Helical" evidence="6">
    <location>
        <begin position="193"/>
        <end position="212"/>
    </location>
</feature>
<feature type="transmembrane region" description="Helical" evidence="6">
    <location>
        <begin position="106"/>
        <end position="125"/>
    </location>
</feature>
<feature type="domain" description="EamA" evidence="7">
    <location>
        <begin position="15"/>
        <end position="147"/>
    </location>
</feature>
<dbReference type="InterPro" id="IPR050638">
    <property type="entry name" value="AA-Vitamin_Transporters"/>
</dbReference>
<evidence type="ECO:0000256" key="1">
    <source>
        <dbReference type="ARBA" id="ARBA00004651"/>
    </source>
</evidence>
<feature type="transmembrane region" description="Helical" evidence="6">
    <location>
        <begin position="78"/>
        <end position="100"/>
    </location>
</feature>
<dbReference type="InterPro" id="IPR037185">
    <property type="entry name" value="EmrE-like"/>
</dbReference>
<evidence type="ECO:0000313" key="8">
    <source>
        <dbReference type="EMBL" id="KKO03697.1"/>
    </source>
</evidence>
<dbReference type="GO" id="GO:0005886">
    <property type="term" value="C:plasma membrane"/>
    <property type="evidence" value="ECO:0007669"/>
    <property type="project" value="UniProtKB-SubCell"/>
</dbReference>
<feature type="transmembrane region" description="Helical" evidence="6">
    <location>
        <begin position="280"/>
        <end position="299"/>
    </location>
</feature>
<keyword evidence="4 6" id="KW-1133">Transmembrane helix</keyword>
<feature type="transmembrane region" description="Helical" evidence="6">
    <location>
        <begin position="161"/>
        <end position="181"/>
    </location>
</feature>